<feature type="region of interest" description="Disordered" evidence="7">
    <location>
        <begin position="346"/>
        <end position="375"/>
    </location>
</feature>
<comment type="caution">
    <text evidence="9">The sequence shown here is derived from an EMBL/GenBank/DDBJ whole genome shotgun (WGS) entry which is preliminary data.</text>
</comment>
<evidence type="ECO:0000256" key="3">
    <source>
        <dbReference type="ARBA" id="ARBA00022532"/>
    </source>
</evidence>
<dbReference type="InterPro" id="IPR029061">
    <property type="entry name" value="THDP-binding"/>
</dbReference>
<organism evidence="9 10">
    <name type="scientific">Nocardioides thalensis</name>
    <dbReference type="NCBI Taxonomy" id="1914755"/>
    <lineage>
        <taxon>Bacteria</taxon>
        <taxon>Bacillati</taxon>
        <taxon>Actinomycetota</taxon>
        <taxon>Actinomycetes</taxon>
        <taxon>Propionibacteriales</taxon>
        <taxon>Nocardioidaceae</taxon>
        <taxon>Nocardioides</taxon>
    </lineage>
</organism>
<dbReference type="GO" id="GO:0000287">
    <property type="term" value="F:magnesium ion binding"/>
    <property type="evidence" value="ECO:0007669"/>
    <property type="project" value="UniProtKB-ARBA"/>
</dbReference>
<dbReference type="SMART" id="SM00861">
    <property type="entry name" value="Transket_pyr"/>
    <property type="match status" value="1"/>
</dbReference>
<dbReference type="Pfam" id="PF02779">
    <property type="entry name" value="Transket_pyr"/>
    <property type="match status" value="1"/>
</dbReference>
<comment type="cofactor">
    <cofactor evidence="1">
        <name>thiamine diphosphate</name>
        <dbReference type="ChEBI" id="CHEBI:58937"/>
    </cofactor>
</comment>
<dbReference type="GO" id="GO:0004149">
    <property type="term" value="F:dihydrolipoyllysine-residue succinyltransferase activity"/>
    <property type="evidence" value="ECO:0007669"/>
    <property type="project" value="UniProtKB-EC"/>
</dbReference>
<sequence>MSSAPALKPRQVLDQAGVLTDGHEVSTDALVRTHRDLVRARALDERAIALQRKGWLRSYYQSSGQEAVLGAVYALREQDWIFTAYREPHVWLARGVSPFVILSQWKGLVDDGWDPRELRITRLNATIGTHLPHATGFAYGRRLLDEDTVSLAIFGDGGTSTADFHAGLNFAGVWRTPTVFLCQNNQYAEATPVRLQTASDTLARKAAAYGMPGVLVDGMDPLAVEEATRDAVERAVAGGGPTLIECLTYRFAPHSSYDGRPVYRTADEEDEWRDRDPILRVAAQLAHRGVDVAALHEETVTALGAEVDEAVAEINRRLGDRPSRASMSRHLVADLPARLVRQLEDEAAAEGEPELGLPVPDRPAEPRPDGPTSTRTQVEVIRATLEHELSTRPDLVILGEDVAIEGGVFRATKDLHLKFGLERVIDTPLSENGIVGAAVGMAMAGLRPVVEIMFAGFSYIGIDQVIGHVGRMRWRTRGQVSLPLVIRMPAGGGFASPVEFHSDSPEAMFVHNPGLTVVYPSTAYDAKGLLASAIASDDPVIVFEPILRNHLPEDGVPDEHYTVPIGVAAVRRPGRDLTVVTYGNGVAASLDAADLLADEGIELEVIDLRTLYPFDEDSVLASVRRTGRLLTVHEAALTAGLGAEIAATVAEQALEYLDAPVARVGHADTFWHPGAELESFSMVTPSRIAAAARRIVRGG</sequence>
<evidence type="ECO:0000256" key="6">
    <source>
        <dbReference type="ARBA" id="ARBA00051911"/>
    </source>
</evidence>
<keyword evidence="5" id="KW-0786">Thiamine pyrophosphate</keyword>
<keyword evidence="10" id="KW-1185">Reference proteome</keyword>
<evidence type="ECO:0000256" key="1">
    <source>
        <dbReference type="ARBA" id="ARBA00001964"/>
    </source>
</evidence>
<dbReference type="InterPro" id="IPR033248">
    <property type="entry name" value="Transketolase_C"/>
</dbReference>
<dbReference type="SUPFAM" id="SSF52518">
    <property type="entry name" value="Thiamin diphosphate-binding fold (THDP-binding)"/>
    <property type="match status" value="2"/>
</dbReference>
<dbReference type="Gene3D" id="3.40.50.920">
    <property type="match status" value="1"/>
</dbReference>
<dbReference type="InterPro" id="IPR009014">
    <property type="entry name" value="Transketo_C/PFOR_II"/>
</dbReference>
<dbReference type="FunFam" id="3.40.50.920:FF:000001">
    <property type="entry name" value="Pyruvate dehydrogenase E1 beta subunit"/>
    <property type="match status" value="1"/>
</dbReference>
<dbReference type="GO" id="GO:0004591">
    <property type="term" value="F:oxoglutarate dehydrogenase (succinyl-transferring) activity"/>
    <property type="evidence" value="ECO:0007669"/>
    <property type="project" value="UniProtKB-EC"/>
</dbReference>
<evidence type="ECO:0000259" key="8">
    <source>
        <dbReference type="SMART" id="SM00861"/>
    </source>
</evidence>
<dbReference type="Proteomes" id="UP000530424">
    <property type="component" value="Unassembled WGS sequence"/>
</dbReference>
<dbReference type="PANTHER" id="PTHR43257">
    <property type="entry name" value="PYRUVATE DEHYDROGENASE E1 COMPONENT BETA SUBUNIT"/>
    <property type="match status" value="1"/>
</dbReference>
<dbReference type="Pfam" id="PF00676">
    <property type="entry name" value="E1_dh"/>
    <property type="match status" value="1"/>
</dbReference>
<dbReference type="GO" id="GO:0006099">
    <property type="term" value="P:tricarboxylic acid cycle"/>
    <property type="evidence" value="ECO:0007669"/>
    <property type="project" value="UniProtKB-KW"/>
</dbReference>
<dbReference type="PANTHER" id="PTHR43257:SF2">
    <property type="entry name" value="PYRUVATE DEHYDROGENASE E1 COMPONENT SUBUNIT BETA"/>
    <property type="match status" value="1"/>
</dbReference>
<dbReference type="InterPro" id="IPR005475">
    <property type="entry name" value="Transketolase-like_Pyr-bd"/>
</dbReference>
<dbReference type="Gene3D" id="3.40.50.970">
    <property type="match status" value="2"/>
</dbReference>
<evidence type="ECO:0000256" key="5">
    <source>
        <dbReference type="ARBA" id="ARBA00023052"/>
    </source>
</evidence>
<keyword evidence="4 9" id="KW-0560">Oxidoreductase</keyword>
<evidence type="ECO:0000313" key="10">
    <source>
        <dbReference type="Proteomes" id="UP000530424"/>
    </source>
</evidence>
<dbReference type="FunFam" id="3.40.50.970:FF:000001">
    <property type="entry name" value="Pyruvate dehydrogenase E1 beta subunit"/>
    <property type="match status" value="1"/>
</dbReference>
<keyword evidence="3" id="KW-0816">Tricarboxylic acid cycle</keyword>
<proteinExistence type="predicted"/>
<dbReference type="EMBL" id="JACCFP010000001">
    <property type="protein sequence ID" value="NYJ03352.1"/>
    <property type="molecule type" value="Genomic_DNA"/>
</dbReference>
<dbReference type="InterPro" id="IPR001017">
    <property type="entry name" value="DH_E1"/>
</dbReference>
<feature type="domain" description="Transketolase-like pyrimidine-binding" evidence="8">
    <location>
        <begin position="375"/>
        <end position="550"/>
    </location>
</feature>
<dbReference type="AlphaFoldDB" id="A0A853C9M7"/>
<name>A0A853C9M7_9ACTN</name>
<dbReference type="Pfam" id="PF02780">
    <property type="entry name" value="Transketolase_C"/>
    <property type="match status" value="1"/>
</dbReference>
<comment type="catalytic activity">
    <reaction evidence="6">
        <text>N(6)-[(R)-lipoyl]-L-lysyl-[protein] + 2-oxoglutarate + H(+) = N(6)-[(R)-S(8)-succinyldihydrolipoyl]-L-lysyl-[protein] + CO2</text>
        <dbReference type="Rhea" id="RHEA:12188"/>
        <dbReference type="Rhea" id="RHEA-COMP:10474"/>
        <dbReference type="Rhea" id="RHEA-COMP:20092"/>
        <dbReference type="ChEBI" id="CHEBI:15378"/>
        <dbReference type="ChEBI" id="CHEBI:16526"/>
        <dbReference type="ChEBI" id="CHEBI:16810"/>
        <dbReference type="ChEBI" id="CHEBI:83099"/>
        <dbReference type="ChEBI" id="CHEBI:83120"/>
        <dbReference type="EC" id="1.2.4.2"/>
    </reaction>
</comment>
<dbReference type="RefSeq" id="WP_179669634.1">
    <property type="nucleotide sequence ID" value="NZ_JACCFP010000001.1"/>
</dbReference>
<evidence type="ECO:0000256" key="2">
    <source>
        <dbReference type="ARBA" id="ARBA00012945"/>
    </source>
</evidence>
<dbReference type="CDD" id="cd02000">
    <property type="entry name" value="TPP_E1_PDC_ADC_BCADC"/>
    <property type="match status" value="1"/>
</dbReference>
<evidence type="ECO:0000313" key="9">
    <source>
        <dbReference type="EMBL" id="NYJ03352.1"/>
    </source>
</evidence>
<dbReference type="SUPFAM" id="SSF52922">
    <property type="entry name" value="TK C-terminal domain-like"/>
    <property type="match status" value="1"/>
</dbReference>
<dbReference type="EC" id="2.3.1.61" evidence="2"/>
<protein>
    <recommendedName>
        <fullName evidence="2">dihydrolipoyllysine-residue succinyltransferase</fullName>
        <ecNumber evidence="2">2.3.1.61</ecNumber>
    </recommendedName>
</protein>
<accession>A0A853C9M7</accession>
<evidence type="ECO:0000256" key="4">
    <source>
        <dbReference type="ARBA" id="ARBA00023002"/>
    </source>
</evidence>
<evidence type="ECO:0000256" key="7">
    <source>
        <dbReference type="SAM" id="MobiDB-lite"/>
    </source>
</evidence>
<reference evidence="9 10" key="1">
    <citation type="submission" date="2020-07" db="EMBL/GenBank/DDBJ databases">
        <title>Sequencing the genomes of 1000 actinobacteria strains.</title>
        <authorList>
            <person name="Klenk H.-P."/>
        </authorList>
    </citation>
    <scope>NUCLEOTIDE SEQUENCE [LARGE SCALE GENOMIC DNA]</scope>
    <source>
        <strain evidence="9 10">DSM 103833</strain>
    </source>
</reference>
<gene>
    <name evidence="9" type="ORF">HNR19_004050</name>
</gene>
<dbReference type="CDD" id="cd07036">
    <property type="entry name" value="TPP_PYR_E1-PDHc-beta_like"/>
    <property type="match status" value="1"/>
</dbReference>